<protein>
    <submittedName>
        <fullName evidence="1">Uncharacterized protein</fullName>
    </submittedName>
</protein>
<organism evidence="1 2">
    <name type="scientific">Paucihalobacter ruber</name>
    <dbReference type="NCBI Taxonomy" id="2567861"/>
    <lineage>
        <taxon>Bacteria</taxon>
        <taxon>Pseudomonadati</taxon>
        <taxon>Bacteroidota</taxon>
        <taxon>Flavobacteriia</taxon>
        <taxon>Flavobacteriales</taxon>
        <taxon>Flavobacteriaceae</taxon>
        <taxon>Paucihalobacter</taxon>
    </lineage>
</organism>
<evidence type="ECO:0000313" key="1">
    <source>
        <dbReference type="EMBL" id="TPV35536.1"/>
    </source>
</evidence>
<dbReference type="AlphaFoldDB" id="A0A506PNQ0"/>
<keyword evidence="2" id="KW-1185">Reference proteome</keyword>
<proteinExistence type="predicted"/>
<evidence type="ECO:0000313" key="2">
    <source>
        <dbReference type="Proteomes" id="UP000317332"/>
    </source>
</evidence>
<dbReference type="EMBL" id="VHIQ01000001">
    <property type="protein sequence ID" value="TPV35536.1"/>
    <property type="molecule type" value="Genomic_DNA"/>
</dbReference>
<reference evidence="1 2" key="1">
    <citation type="submission" date="2019-06" db="EMBL/GenBank/DDBJ databases">
        <title>Flavobacteriaceae Paucihalobacterium erythroidium CWB-1, complete genome.</title>
        <authorList>
            <person name="Wu S."/>
        </authorList>
    </citation>
    <scope>NUCLEOTIDE SEQUENCE [LARGE SCALE GENOMIC DNA]</scope>
    <source>
        <strain evidence="1 2">CWB-1</strain>
    </source>
</reference>
<gene>
    <name evidence="1" type="ORF">FJ651_01085</name>
</gene>
<dbReference type="OrthoDB" id="1415142at2"/>
<sequence>MSNLKVAQNLALVQNKMVLMIWEEETFNNYPVVVVNNNNQKIVLNNLFEELELNKAIWEYFIPVVVSEYVYDDLYDKIKNKRPQSYIDKLSDASLKVMDIHGNIVNVTMPYDDEFNLSQIIQDYAFNTEFLAQELRNYKDNKNFLTAYFLASKYLDFAASNKAKVRPNIINLAKIYMKEAEDLLPMESINKQDEFAQRLEMLQLQADLLEGKAPRVIRILKKMDKGTIYESNKTFQAFLNYTAHKIRRDNEQAAVWKSQVSSINLNKADTIIKASLR</sequence>
<comment type="caution">
    <text evidence="1">The sequence shown here is derived from an EMBL/GenBank/DDBJ whole genome shotgun (WGS) entry which is preliminary data.</text>
</comment>
<name>A0A506PNQ0_9FLAO</name>
<dbReference type="RefSeq" id="WP_140988546.1">
    <property type="nucleotide sequence ID" value="NZ_VHIQ01000001.1"/>
</dbReference>
<dbReference type="Proteomes" id="UP000317332">
    <property type="component" value="Unassembled WGS sequence"/>
</dbReference>
<accession>A0A506PNQ0</accession>